<evidence type="ECO:0000256" key="1">
    <source>
        <dbReference type="ARBA" id="ARBA00004202"/>
    </source>
</evidence>
<sequence length="268" mass="30133">MLEMKNVTYIYEDQTVALKDISMDLSKGSCIGIIGSNGAGKSTLFLNFTGVLKPKQGQIFYDEKPMKYDKASLRELRKQVSIVFQDPDKQIFFSKVYDDVAFALRNLGVDEKEINHRVNIALASVGAKDFADKPVHFLSHGQKKRVAIAGVIAMDSEIIFMDEPSAGLDPVATTQVEEIIKSLSEQDRKKVVISSHDMDLIYKVCDYVYVMDEGSIIAHGDVSEVFMMEEVLNKAGLIQPWLVKLHARMGYPLFKTEEELYKFKGCAK</sequence>
<dbReference type="PROSITE" id="PS50893">
    <property type="entry name" value="ABC_TRANSPORTER_2"/>
    <property type="match status" value="1"/>
</dbReference>
<dbReference type="GO" id="GO:0005524">
    <property type="term" value="F:ATP binding"/>
    <property type="evidence" value="ECO:0007669"/>
    <property type="project" value="UniProtKB-UniRule"/>
</dbReference>
<keyword evidence="5 10" id="KW-0547">Nucleotide-binding</keyword>
<evidence type="ECO:0000256" key="9">
    <source>
        <dbReference type="ARBA" id="ARBA00025157"/>
    </source>
</evidence>
<dbReference type="FunFam" id="3.40.50.300:FF:000224">
    <property type="entry name" value="Energy-coupling factor transporter ATP-binding protein EcfA"/>
    <property type="match status" value="1"/>
</dbReference>
<dbReference type="InterPro" id="IPR003439">
    <property type="entry name" value="ABC_transporter-like_ATP-bd"/>
</dbReference>
<dbReference type="InterPro" id="IPR050095">
    <property type="entry name" value="ECF_ABC_transporter_ATP-bd"/>
</dbReference>
<dbReference type="InterPro" id="IPR027417">
    <property type="entry name" value="P-loop_NTPase"/>
</dbReference>
<keyword evidence="8 10" id="KW-0472">Membrane</keyword>
<evidence type="ECO:0000256" key="4">
    <source>
        <dbReference type="ARBA" id="ARBA00022475"/>
    </source>
</evidence>
<evidence type="ECO:0000256" key="6">
    <source>
        <dbReference type="ARBA" id="ARBA00022840"/>
    </source>
</evidence>
<evidence type="ECO:0000256" key="10">
    <source>
        <dbReference type="RuleBase" id="RU364103"/>
    </source>
</evidence>
<evidence type="ECO:0000256" key="2">
    <source>
        <dbReference type="ARBA" id="ARBA00005417"/>
    </source>
</evidence>
<dbReference type="Proteomes" id="UP000243406">
    <property type="component" value="Unassembled WGS sequence"/>
</dbReference>
<comment type="similarity">
    <text evidence="2 10">Belongs to the ABC transporter superfamily.</text>
</comment>
<evidence type="ECO:0000313" key="12">
    <source>
        <dbReference type="EMBL" id="SKB39165.1"/>
    </source>
</evidence>
<dbReference type="PANTHER" id="PTHR43553:SF24">
    <property type="entry name" value="ENERGY-COUPLING FACTOR TRANSPORTER ATP-BINDING PROTEIN ECFA1"/>
    <property type="match status" value="1"/>
</dbReference>
<dbReference type="OrthoDB" id="9784332at2"/>
<dbReference type="GO" id="GO:0043190">
    <property type="term" value="C:ATP-binding cassette (ABC) transporter complex"/>
    <property type="evidence" value="ECO:0007669"/>
    <property type="project" value="TreeGrafter"/>
</dbReference>
<keyword evidence="6 10" id="KW-0067">ATP-binding</keyword>
<dbReference type="NCBIfam" id="TIGR01166">
    <property type="entry name" value="cbiO"/>
    <property type="match status" value="1"/>
</dbReference>
<organism evidence="12 13">
    <name type="scientific">Acetoanaerobium noterae</name>
    <dbReference type="NCBI Taxonomy" id="745369"/>
    <lineage>
        <taxon>Bacteria</taxon>
        <taxon>Bacillati</taxon>
        <taxon>Bacillota</taxon>
        <taxon>Clostridia</taxon>
        <taxon>Peptostreptococcales</taxon>
        <taxon>Filifactoraceae</taxon>
        <taxon>Acetoanaerobium</taxon>
    </lineage>
</organism>
<gene>
    <name evidence="12" type="ORF">SAMN02745120_1223</name>
</gene>
<evidence type="ECO:0000259" key="11">
    <source>
        <dbReference type="PROSITE" id="PS50893"/>
    </source>
</evidence>
<name>A0A1T5AW20_9FIRM</name>
<dbReference type="AlphaFoldDB" id="A0A1T5AW20"/>
<comment type="function">
    <text evidence="9">Probably part of an ABC transporter complex. Responsible for energy coupling to the transport system.</text>
</comment>
<keyword evidence="3 10" id="KW-0813">Transport</keyword>
<keyword evidence="4 10" id="KW-1003">Cell membrane</keyword>
<dbReference type="SMART" id="SM00382">
    <property type="entry name" value="AAA"/>
    <property type="match status" value="1"/>
</dbReference>
<dbReference type="EMBL" id="FUYN01000002">
    <property type="protein sequence ID" value="SKB39165.1"/>
    <property type="molecule type" value="Genomic_DNA"/>
</dbReference>
<dbReference type="GO" id="GO:0006824">
    <property type="term" value="P:cobalt ion transport"/>
    <property type="evidence" value="ECO:0007669"/>
    <property type="project" value="InterPro"/>
</dbReference>
<evidence type="ECO:0000256" key="8">
    <source>
        <dbReference type="ARBA" id="ARBA00023136"/>
    </source>
</evidence>
<evidence type="ECO:0000256" key="7">
    <source>
        <dbReference type="ARBA" id="ARBA00022967"/>
    </source>
</evidence>
<comment type="function">
    <text evidence="10">Part of an ABC transporter complex. Responsible for energy coupling to the transport system.</text>
</comment>
<comment type="subcellular location">
    <subcellularLocation>
        <location evidence="1 10">Cell membrane</location>
        <topology evidence="1 10">Peripheral membrane protein</topology>
    </subcellularLocation>
</comment>
<dbReference type="Pfam" id="PF00005">
    <property type="entry name" value="ABC_tran"/>
    <property type="match status" value="1"/>
</dbReference>
<protein>
    <recommendedName>
        <fullName evidence="10">ABC transporter ATP-binding protein</fullName>
    </recommendedName>
</protein>
<reference evidence="13" key="1">
    <citation type="submission" date="2017-02" db="EMBL/GenBank/DDBJ databases">
        <authorList>
            <person name="Varghese N."/>
            <person name="Submissions S."/>
        </authorList>
    </citation>
    <scope>NUCLEOTIDE SEQUENCE [LARGE SCALE GENOMIC DNA]</scope>
    <source>
        <strain evidence="13">ATCC 35199</strain>
    </source>
</reference>
<keyword evidence="13" id="KW-1185">Reference proteome</keyword>
<evidence type="ECO:0000256" key="3">
    <source>
        <dbReference type="ARBA" id="ARBA00022448"/>
    </source>
</evidence>
<evidence type="ECO:0000313" key="13">
    <source>
        <dbReference type="Proteomes" id="UP000243406"/>
    </source>
</evidence>
<dbReference type="SUPFAM" id="SSF52540">
    <property type="entry name" value="P-loop containing nucleoside triphosphate hydrolases"/>
    <property type="match status" value="1"/>
</dbReference>
<dbReference type="InterPro" id="IPR005876">
    <property type="entry name" value="Co_trans_ATP-bd"/>
</dbReference>
<dbReference type="InterPro" id="IPR003593">
    <property type="entry name" value="AAA+_ATPase"/>
</dbReference>
<keyword evidence="7" id="KW-1278">Translocase</keyword>
<accession>A0A1T5AW20</accession>
<dbReference type="RefSeq" id="WP_079589124.1">
    <property type="nucleotide sequence ID" value="NZ_FUYN01000002.1"/>
</dbReference>
<proteinExistence type="inferred from homology"/>
<evidence type="ECO:0000256" key="5">
    <source>
        <dbReference type="ARBA" id="ARBA00022741"/>
    </source>
</evidence>
<dbReference type="PROSITE" id="PS00211">
    <property type="entry name" value="ABC_TRANSPORTER_1"/>
    <property type="match status" value="1"/>
</dbReference>
<dbReference type="CDD" id="cd03225">
    <property type="entry name" value="ABC_cobalt_CbiO_domain1"/>
    <property type="match status" value="1"/>
</dbReference>
<dbReference type="GO" id="GO:0016887">
    <property type="term" value="F:ATP hydrolysis activity"/>
    <property type="evidence" value="ECO:0007669"/>
    <property type="project" value="InterPro"/>
</dbReference>
<dbReference type="PANTHER" id="PTHR43553">
    <property type="entry name" value="HEAVY METAL TRANSPORTER"/>
    <property type="match status" value="1"/>
</dbReference>
<feature type="domain" description="ABC transporter" evidence="11">
    <location>
        <begin position="2"/>
        <end position="238"/>
    </location>
</feature>
<dbReference type="GO" id="GO:0042626">
    <property type="term" value="F:ATPase-coupled transmembrane transporter activity"/>
    <property type="evidence" value="ECO:0007669"/>
    <property type="project" value="TreeGrafter"/>
</dbReference>
<dbReference type="Gene3D" id="3.40.50.300">
    <property type="entry name" value="P-loop containing nucleotide triphosphate hydrolases"/>
    <property type="match status" value="1"/>
</dbReference>
<dbReference type="InterPro" id="IPR017871">
    <property type="entry name" value="ABC_transporter-like_CS"/>
</dbReference>
<dbReference type="InterPro" id="IPR015856">
    <property type="entry name" value="ABC_transpr_CbiO/EcfA_su"/>
</dbReference>